<dbReference type="Proteomes" id="UP001501176">
    <property type="component" value="Unassembled WGS sequence"/>
</dbReference>
<gene>
    <name evidence="3" type="ORF">GCM10009125_17740</name>
</gene>
<proteinExistence type="predicted"/>
<evidence type="ECO:0000313" key="4">
    <source>
        <dbReference type="Proteomes" id="UP001501176"/>
    </source>
</evidence>
<dbReference type="Pfam" id="PF12697">
    <property type="entry name" value="Abhydrolase_6"/>
    <property type="match status" value="1"/>
</dbReference>
<dbReference type="PANTHER" id="PTHR43798:SF31">
    <property type="entry name" value="AB HYDROLASE SUPERFAMILY PROTEIN YCLE"/>
    <property type="match status" value="1"/>
</dbReference>
<dbReference type="SUPFAM" id="SSF53474">
    <property type="entry name" value="alpha/beta-Hydrolases"/>
    <property type="match status" value="1"/>
</dbReference>
<dbReference type="Gene3D" id="3.40.50.1820">
    <property type="entry name" value="alpha/beta hydrolase"/>
    <property type="match status" value="1"/>
</dbReference>
<keyword evidence="1 3" id="KW-0378">Hydrolase</keyword>
<keyword evidence="4" id="KW-1185">Reference proteome</keyword>
<name>A0ABP3DFP4_9BURK</name>
<dbReference type="PRINTS" id="PR00111">
    <property type="entry name" value="ABHYDROLASE"/>
</dbReference>
<reference evidence="4" key="1">
    <citation type="journal article" date="2019" name="Int. J. Syst. Evol. Microbiol.">
        <title>The Global Catalogue of Microorganisms (GCM) 10K type strain sequencing project: providing services to taxonomists for standard genome sequencing and annotation.</title>
        <authorList>
            <consortium name="The Broad Institute Genomics Platform"/>
            <consortium name="The Broad Institute Genome Sequencing Center for Infectious Disease"/>
            <person name="Wu L."/>
            <person name="Ma J."/>
        </authorList>
    </citation>
    <scope>NUCLEOTIDE SEQUENCE [LARGE SCALE GENOMIC DNA]</scope>
    <source>
        <strain evidence="4">JCM 16240</strain>
    </source>
</reference>
<dbReference type="InterPro" id="IPR000073">
    <property type="entry name" value="AB_hydrolase_1"/>
</dbReference>
<dbReference type="EMBL" id="BAAAFN010000013">
    <property type="protein sequence ID" value="GAA0229193.1"/>
    <property type="molecule type" value="Genomic_DNA"/>
</dbReference>
<evidence type="ECO:0000256" key="1">
    <source>
        <dbReference type="ARBA" id="ARBA00022801"/>
    </source>
</evidence>
<dbReference type="InterPro" id="IPR050266">
    <property type="entry name" value="AB_hydrolase_sf"/>
</dbReference>
<dbReference type="RefSeq" id="WP_325125202.1">
    <property type="nucleotide sequence ID" value="NZ_BAAAFN010000013.1"/>
</dbReference>
<accession>A0ABP3DFP4</accession>
<dbReference type="GO" id="GO:0016787">
    <property type="term" value="F:hydrolase activity"/>
    <property type="evidence" value="ECO:0007669"/>
    <property type="project" value="UniProtKB-KW"/>
</dbReference>
<dbReference type="InterPro" id="IPR029058">
    <property type="entry name" value="AB_hydrolase_fold"/>
</dbReference>
<organism evidence="3 4">
    <name type="scientific">Castellaniella daejeonensis</name>
    <dbReference type="NCBI Taxonomy" id="659013"/>
    <lineage>
        <taxon>Bacteria</taxon>
        <taxon>Pseudomonadati</taxon>
        <taxon>Pseudomonadota</taxon>
        <taxon>Betaproteobacteria</taxon>
        <taxon>Burkholderiales</taxon>
        <taxon>Alcaligenaceae</taxon>
        <taxon>Castellaniella</taxon>
    </lineage>
</organism>
<protein>
    <submittedName>
        <fullName evidence="3">Alpha/beta hydrolase</fullName>
    </submittedName>
</protein>
<sequence length="321" mass="35110">MRSASLAAQPRTADDPRLDFVACASPAGLHRMAYWEWGDPDNDRVLVCVHGLTRTGRDFDPLAQALSHEYRVVCPDVVGRGRSDWLIDPAGYVIPQYVADLVTLIARLRPARLDWVGTSMGGLIGLGLAGMAALSPALRPPREVSGLGTAPDVPLGRMVFNDIGPTLDVDGLARIGAYVGQELRFDRYEQAVDYVRAVSAGFGPHDDAGWDALTRHVFIERDGQWVKHYDLRLAQPFALQTTAAAAAAEALLWQAWDHLPMPSLILRGAQSDILTRETAQRMLERNPRARLVEFDGVGHAPTLRSDEQIAAVRGFLLDSSS</sequence>
<dbReference type="PANTHER" id="PTHR43798">
    <property type="entry name" value="MONOACYLGLYCEROL LIPASE"/>
    <property type="match status" value="1"/>
</dbReference>
<comment type="caution">
    <text evidence="3">The sequence shown here is derived from an EMBL/GenBank/DDBJ whole genome shotgun (WGS) entry which is preliminary data.</text>
</comment>
<evidence type="ECO:0000259" key="2">
    <source>
        <dbReference type="Pfam" id="PF12697"/>
    </source>
</evidence>
<evidence type="ECO:0000313" key="3">
    <source>
        <dbReference type="EMBL" id="GAA0229193.1"/>
    </source>
</evidence>
<feature type="domain" description="AB hydrolase-1" evidence="2">
    <location>
        <begin position="46"/>
        <end position="311"/>
    </location>
</feature>